<organism evidence="3 4">
    <name type="scientific">Undibacterium fentianense</name>
    <dbReference type="NCBI Taxonomy" id="2828728"/>
    <lineage>
        <taxon>Bacteria</taxon>
        <taxon>Pseudomonadati</taxon>
        <taxon>Pseudomonadota</taxon>
        <taxon>Betaproteobacteria</taxon>
        <taxon>Burkholderiales</taxon>
        <taxon>Oxalobacteraceae</taxon>
        <taxon>Undibacterium</taxon>
    </lineage>
</organism>
<dbReference type="PANTHER" id="PTHR40763:SF5">
    <property type="entry name" value="MEMBRANE PROTEIN"/>
    <property type="match status" value="1"/>
</dbReference>
<feature type="domain" description="LiaF transmembrane" evidence="2">
    <location>
        <begin position="11"/>
        <end position="107"/>
    </location>
</feature>
<keyword evidence="4" id="KW-1185">Reference proteome</keyword>
<accession>A0A941E537</accession>
<keyword evidence="1" id="KW-0472">Membrane</keyword>
<dbReference type="RefSeq" id="WP_212676431.1">
    <property type="nucleotide sequence ID" value="NZ_JAGSPJ010000006.1"/>
</dbReference>
<evidence type="ECO:0000259" key="2">
    <source>
        <dbReference type="Pfam" id="PF22570"/>
    </source>
</evidence>
<evidence type="ECO:0000313" key="3">
    <source>
        <dbReference type="EMBL" id="MBR7801322.1"/>
    </source>
</evidence>
<dbReference type="Proteomes" id="UP000678545">
    <property type="component" value="Unassembled WGS sequence"/>
</dbReference>
<protein>
    <recommendedName>
        <fullName evidence="2">LiaF transmembrane domain-containing protein</fullName>
    </recommendedName>
</protein>
<comment type="caution">
    <text evidence="3">The sequence shown here is derived from an EMBL/GenBank/DDBJ whole genome shotgun (WGS) entry which is preliminary data.</text>
</comment>
<dbReference type="PANTHER" id="PTHR40763">
    <property type="entry name" value="MEMBRANE PROTEIN-RELATED"/>
    <property type="match status" value="1"/>
</dbReference>
<evidence type="ECO:0000256" key="1">
    <source>
        <dbReference type="SAM" id="Phobius"/>
    </source>
</evidence>
<reference evidence="3" key="1">
    <citation type="submission" date="2021-04" db="EMBL/GenBank/DDBJ databases">
        <title>novel species isolated from subtropical streams in China.</title>
        <authorList>
            <person name="Lu H."/>
        </authorList>
    </citation>
    <scope>NUCLEOTIDE SEQUENCE</scope>
    <source>
        <strain evidence="3">FT137W</strain>
    </source>
</reference>
<feature type="transmembrane region" description="Helical" evidence="1">
    <location>
        <begin position="60"/>
        <end position="80"/>
    </location>
</feature>
<feature type="transmembrane region" description="Helical" evidence="1">
    <location>
        <begin position="12"/>
        <end position="31"/>
    </location>
</feature>
<gene>
    <name evidence="3" type="ORF">KDM90_15035</name>
</gene>
<keyword evidence="1" id="KW-0812">Transmembrane</keyword>
<proteinExistence type="predicted"/>
<feature type="transmembrane region" description="Helical" evidence="1">
    <location>
        <begin position="86"/>
        <end position="103"/>
    </location>
</feature>
<feature type="transmembrane region" description="Helical" evidence="1">
    <location>
        <begin position="37"/>
        <end position="53"/>
    </location>
</feature>
<name>A0A941E537_9BURK</name>
<dbReference type="AlphaFoldDB" id="A0A941E537"/>
<dbReference type="EMBL" id="JAGSPJ010000006">
    <property type="protein sequence ID" value="MBR7801322.1"/>
    <property type="molecule type" value="Genomic_DNA"/>
</dbReference>
<keyword evidence="1" id="KW-1133">Transmembrane helix</keyword>
<dbReference type="Pfam" id="PF22570">
    <property type="entry name" value="LiaF-TM"/>
    <property type="match status" value="1"/>
</dbReference>
<dbReference type="InterPro" id="IPR054331">
    <property type="entry name" value="LiaF_TM"/>
</dbReference>
<sequence length="231" mass="24838">MKNRKPEQRLIFGVFIIIFGVLALVDNLRIFSTRDLLQFWPTIFIVFGAIKLSQSRGRSGTIVGGGLILVGSIMTLNHLGILNVRIRDWWPIFLILAGVLFIFKDKTVKTLEGAVLNPAPGGEDSQIDIVAIMSGSQGNIAAQNFRGGEITAVMGGVELDLRNASIQGEAVINVFAFWGGISIKIPQDWAVVNNGSALLGGFEDSTVPGMNSTKRLIITGTAVMGGVEIKN</sequence>
<evidence type="ECO:0000313" key="4">
    <source>
        <dbReference type="Proteomes" id="UP000678545"/>
    </source>
</evidence>